<dbReference type="AlphaFoldDB" id="I9V270"/>
<dbReference type="PATRIC" id="fig|997881.3.peg.4577"/>
<feature type="transmembrane region" description="Helical" evidence="1">
    <location>
        <begin position="20"/>
        <end position="41"/>
    </location>
</feature>
<dbReference type="SUPFAM" id="SSF158745">
    <property type="entry name" value="LanC-like"/>
    <property type="match status" value="1"/>
</dbReference>
<comment type="caution">
    <text evidence="2">The sequence shown here is derived from an EMBL/GenBank/DDBJ whole genome shotgun (WGS) entry which is preliminary data.</text>
</comment>
<dbReference type="Gene3D" id="1.50.10.20">
    <property type="match status" value="1"/>
</dbReference>
<gene>
    <name evidence="2" type="ORF">HMPREF1080_04342</name>
</gene>
<reference evidence="2 3" key="1">
    <citation type="submission" date="2012-02" db="EMBL/GenBank/DDBJ databases">
        <title>The Genome Sequence of Bacteroides fragilis CL05T12C13.</title>
        <authorList>
            <consortium name="The Broad Institute Genome Sequencing Platform"/>
            <person name="Earl A."/>
            <person name="Ward D."/>
            <person name="Feldgarden M."/>
            <person name="Gevers D."/>
            <person name="Zitomersky N.L."/>
            <person name="Coyne M.J."/>
            <person name="Comstock L.E."/>
            <person name="Young S.K."/>
            <person name="Zeng Q."/>
            <person name="Gargeya S."/>
            <person name="Fitzgerald M."/>
            <person name="Haas B."/>
            <person name="Abouelleil A."/>
            <person name="Alvarado L."/>
            <person name="Arachchi H.M."/>
            <person name="Berlin A."/>
            <person name="Chapman S.B."/>
            <person name="Gearin G."/>
            <person name="Goldberg J."/>
            <person name="Griggs A."/>
            <person name="Gujja S."/>
            <person name="Hansen M."/>
            <person name="Heiman D."/>
            <person name="Howarth C."/>
            <person name="Larimer J."/>
            <person name="Lui A."/>
            <person name="MacDonald P.J.P."/>
            <person name="McCowen C."/>
            <person name="Montmayeur A."/>
            <person name="Murphy C."/>
            <person name="Neiman D."/>
            <person name="Pearson M."/>
            <person name="Priest M."/>
            <person name="Roberts A."/>
            <person name="Saif S."/>
            <person name="Shea T."/>
            <person name="Sisk P."/>
            <person name="Stolte C."/>
            <person name="Sykes S."/>
            <person name="Wortman J."/>
            <person name="Nusbaum C."/>
            <person name="Birren B."/>
        </authorList>
    </citation>
    <scope>NUCLEOTIDE SEQUENCE [LARGE SCALE GENOMIC DNA]</scope>
    <source>
        <strain evidence="2 3">CL05T12C13</strain>
    </source>
</reference>
<evidence type="ECO:0000256" key="1">
    <source>
        <dbReference type="SAM" id="Phobius"/>
    </source>
</evidence>
<dbReference type="Proteomes" id="UP000003917">
    <property type="component" value="Unassembled WGS sequence"/>
</dbReference>
<sequence>MMNQIVLRQIADFQMLNGSFNSNLGLFNGKMGIALFFFFYAQSVHCDLYEEFAGELLDDICNNLSTHLPITFGDGLCGIGWGVEFMKRQGFIEGETDEILYEIDMRIMERDLRRISDISFETGLEGIVTYIQSRINSSRVIRNRQPYDCTYLMELETACQKADISYNLNQYDMDEVWNRVLRLFSSSFTQDEKDSWKKGLTIIGANYE</sequence>
<accession>I9V270</accession>
<name>I9V270_BACFG</name>
<protein>
    <recommendedName>
        <fullName evidence="4">Lanthionine synthetase C-like protein</fullName>
    </recommendedName>
</protein>
<dbReference type="EMBL" id="AGXP01000054">
    <property type="protein sequence ID" value="EIY89173.1"/>
    <property type="molecule type" value="Genomic_DNA"/>
</dbReference>
<keyword evidence="1" id="KW-0812">Transmembrane</keyword>
<evidence type="ECO:0000313" key="3">
    <source>
        <dbReference type="Proteomes" id="UP000003917"/>
    </source>
</evidence>
<keyword evidence="1" id="KW-1133">Transmembrane helix</keyword>
<keyword evidence="1" id="KW-0472">Membrane</keyword>
<dbReference type="RefSeq" id="WP_005804224.1">
    <property type="nucleotide sequence ID" value="NZ_JH724201.1"/>
</dbReference>
<dbReference type="HOGENOM" id="CLU_089217_1_0_10"/>
<organism evidence="2 3">
    <name type="scientific">Bacteroides fragilis CL05T12C13</name>
    <dbReference type="NCBI Taxonomy" id="997881"/>
    <lineage>
        <taxon>Bacteria</taxon>
        <taxon>Pseudomonadati</taxon>
        <taxon>Bacteroidota</taxon>
        <taxon>Bacteroidia</taxon>
        <taxon>Bacteroidales</taxon>
        <taxon>Bacteroidaceae</taxon>
        <taxon>Bacteroides</taxon>
    </lineage>
</organism>
<proteinExistence type="predicted"/>
<evidence type="ECO:0008006" key="4">
    <source>
        <dbReference type="Google" id="ProtNLM"/>
    </source>
</evidence>
<evidence type="ECO:0000313" key="2">
    <source>
        <dbReference type="EMBL" id="EIY89173.1"/>
    </source>
</evidence>